<proteinExistence type="predicted"/>
<dbReference type="AlphaFoldDB" id="A0A644ZX44"/>
<comment type="caution">
    <text evidence="1">The sequence shown here is derived from an EMBL/GenBank/DDBJ whole genome shotgun (WGS) entry which is preliminary data.</text>
</comment>
<organism evidence="1">
    <name type="scientific">bioreactor metagenome</name>
    <dbReference type="NCBI Taxonomy" id="1076179"/>
    <lineage>
        <taxon>unclassified sequences</taxon>
        <taxon>metagenomes</taxon>
        <taxon>ecological metagenomes</taxon>
    </lineage>
</organism>
<sequence>MVSKGGVIAAAVVGVEHQRNIQHPGLQLRIPPVLTQHPEKILRRGQLRPWLVDKQALPLVEPIGLIGVNRQQRHNGNHLQALAQHISKADVIGLIVIAKQRQHRALHGVHQVLRRGF</sequence>
<gene>
    <name evidence="1" type="ORF">SDC9_92003</name>
</gene>
<evidence type="ECO:0000313" key="1">
    <source>
        <dbReference type="EMBL" id="MPM45317.1"/>
    </source>
</evidence>
<protein>
    <submittedName>
        <fullName evidence="1">Uncharacterized protein</fullName>
    </submittedName>
</protein>
<dbReference type="EMBL" id="VSSQ01010826">
    <property type="protein sequence ID" value="MPM45317.1"/>
    <property type="molecule type" value="Genomic_DNA"/>
</dbReference>
<name>A0A644ZX44_9ZZZZ</name>
<reference evidence="1" key="1">
    <citation type="submission" date="2019-08" db="EMBL/GenBank/DDBJ databases">
        <authorList>
            <person name="Kucharzyk K."/>
            <person name="Murdoch R.W."/>
            <person name="Higgins S."/>
            <person name="Loffler F."/>
        </authorList>
    </citation>
    <scope>NUCLEOTIDE SEQUENCE</scope>
</reference>
<accession>A0A644ZX44</accession>